<evidence type="ECO:0000313" key="11">
    <source>
        <dbReference type="EMBL" id="POM60506.1"/>
    </source>
</evidence>
<dbReference type="Gene3D" id="3.30.420.10">
    <property type="entry name" value="Ribonuclease H-like superfamily/Ribonuclease H"/>
    <property type="match status" value="1"/>
</dbReference>
<proteinExistence type="predicted"/>
<dbReference type="InterPro" id="IPR036397">
    <property type="entry name" value="RNaseH_sf"/>
</dbReference>
<keyword evidence="1" id="KW-0540">Nuclease</keyword>
<protein>
    <recommendedName>
        <fullName evidence="10">Integrase catalytic domain-containing protein</fullName>
    </recommendedName>
</protein>
<dbReference type="GO" id="GO:0003887">
    <property type="term" value="F:DNA-directed DNA polymerase activity"/>
    <property type="evidence" value="ECO:0007669"/>
    <property type="project" value="UniProtKB-KW"/>
</dbReference>
<dbReference type="PANTHER" id="PTHR42648">
    <property type="entry name" value="TRANSPOSASE, PUTATIVE-RELATED"/>
    <property type="match status" value="1"/>
</dbReference>
<keyword evidence="3" id="KW-0255">Endonuclease</keyword>
<keyword evidence="2" id="KW-0479">Metal-binding</keyword>
<evidence type="ECO:0000256" key="2">
    <source>
        <dbReference type="ARBA" id="ARBA00022723"/>
    </source>
</evidence>
<keyword evidence="8" id="KW-0239">DNA-directed DNA polymerase</keyword>
<dbReference type="GO" id="GO:0015074">
    <property type="term" value="P:DNA integration"/>
    <property type="evidence" value="ECO:0007669"/>
    <property type="project" value="UniProtKB-KW"/>
</dbReference>
<keyword evidence="8" id="KW-0548">Nucleotidyltransferase</keyword>
<dbReference type="SUPFAM" id="SSF53098">
    <property type="entry name" value="Ribonuclease H-like"/>
    <property type="match status" value="1"/>
</dbReference>
<dbReference type="AlphaFoldDB" id="A0A2P4X4N5"/>
<gene>
    <name evidence="11" type="ORF">PHPALM_30640</name>
</gene>
<dbReference type="GO" id="GO:0046872">
    <property type="term" value="F:metal ion binding"/>
    <property type="evidence" value="ECO:0007669"/>
    <property type="project" value="UniProtKB-KW"/>
</dbReference>
<keyword evidence="6" id="KW-0229">DNA integration</keyword>
<evidence type="ECO:0000256" key="6">
    <source>
        <dbReference type="ARBA" id="ARBA00022908"/>
    </source>
</evidence>
<dbReference type="OrthoDB" id="125211at2759"/>
<evidence type="ECO:0000256" key="8">
    <source>
        <dbReference type="ARBA" id="ARBA00022932"/>
    </source>
</evidence>
<accession>A0A2P4X4N5</accession>
<evidence type="ECO:0000256" key="5">
    <source>
        <dbReference type="ARBA" id="ARBA00022842"/>
    </source>
</evidence>
<evidence type="ECO:0000256" key="9">
    <source>
        <dbReference type="ARBA" id="ARBA00023172"/>
    </source>
</evidence>
<dbReference type="GO" id="GO:0004519">
    <property type="term" value="F:endonuclease activity"/>
    <property type="evidence" value="ECO:0007669"/>
    <property type="project" value="UniProtKB-KW"/>
</dbReference>
<sequence>MDVCSICEPTAHGSIMSLFIIDETTRYKWVYLLQQKSETTYYIVKLLNQLQPQFRHFQVQRLHSNQGGEFESNELRVFCGDRGIILQAMNSYSPQENGIDERANGVMPNLLWGEALLHVVETLNELQTKPSASCLPMRSCME</sequence>
<feature type="domain" description="Integrase catalytic" evidence="10">
    <location>
        <begin position="1"/>
        <end position="111"/>
    </location>
</feature>
<name>A0A2P4X4N5_9STRA</name>
<dbReference type="EMBL" id="NCKW01016860">
    <property type="protein sequence ID" value="POM60506.1"/>
    <property type="molecule type" value="Genomic_DNA"/>
</dbReference>
<keyword evidence="4" id="KW-0378">Hydrolase</keyword>
<dbReference type="GO" id="GO:0003676">
    <property type="term" value="F:nucleic acid binding"/>
    <property type="evidence" value="ECO:0007669"/>
    <property type="project" value="InterPro"/>
</dbReference>
<evidence type="ECO:0000256" key="3">
    <source>
        <dbReference type="ARBA" id="ARBA00022759"/>
    </source>
</evidence>
<dbReference type="InterPro" id="IPR012337">
    <property type="entry name" value="RNaseH-like_sf"/>
</dbReference>
<keyword evidence="12" id="KW-1185">Reference proteome</keyword>
<evidence type="ECO:0000256" key="4">
    <source>
        <dbReference type="ARBA" id="ARBA00022801"/>
    </source>
</evidence>
<evidence type="ECO:0000259" key="10">
    <source>
        <dbReference type="PROSITE" id="PS50994"/>
    </source>
</evidence>
<dbReference type="InterPro" id="IPR039537">
    <property type="entry name" value="Retrotran_Ty1/copia-like"/>
</dbReference>
<dbReference type="Proteomes" id="UP000237271">
    <property type="component" value="Unassembled WGS sequence"/>
</dbReference>
<keyword evidence="5" id="KW-0460">Magnesium</keyword>
<keyword evidence="9" id="KW-0233">DNA recombination</keyword>
<dbReference type="InterPro" id="IPR001584">
    <property type="entry name" value="Integrase_cat-core"/>
</dbReference>
<comment type="caution">
    <text evidence="11">The sequence shown here is derived from an EMBL/GenBank/DDBJ whole genome shotgun (WGS) entry which is preliminary data.</text>
</comment>
<evidence type="ECO:0000313" key="12">
    <source>
        <dbReference type="Proteomes" id="UP000237271"/>
    </source>
</evidence>
<dbReference type="GO" id="GO:0016787">
    <property type="term" value="F:hydrolase activity"/>
    <property type="evidence" value="ECO:0007669"/>
    <property type="project" value="UniProtKB-KW"/>
</dbReference>
<dbReference type="GO" id="GO:0003964">
    <property type="term" value="F:RNA-directed DNA polymerase activity"/>
    <property type="evidence" value="ECO:0007669"/>
    <property type="project" value="UniProtKB-KW"/>
</dbReference>
<evidence type="ECO:0000256" key="1">
    <source>
        <dbReference type="ARBA" id="ARBA00022722"/>
    </source>
</evidence>
<organism evidence="11 12">
    <name type="scientific">Phytophthora palmivora</name>
    <dbReference type="NCBI Taxonomy" id="4796"/>
    <lineage>
        <taxon>Eukaryota</taxon>
        <taxon>Sar</taxon>
        <taxon>Stramenopiles</taxon>
        <taxon>Oomycota</taxon>
        <taxon>Peronosporomycetes</taxon>
        <taxon>Peronosporales</taxon>
        <taxon>Peronosporaceae</taxon>
        <taxon>Phytophthora</taxon>
    </lineage>
</organism>
<keyword evidence="8" id="KW-0808">Transferase</keyword>
<evidence type="ECO:0000256" key="7">
    <source>
        <dbReference type="ARBA" id="ARBA00022918"/>
    </source>
</evidence>
<keyword evidence="7" id="KW-0695">RNA-directed DNA polymerase</keyword>
<dbReference type="GO" id="GO:0006310">
    <property type="term" value="P:DNA recombination"/>
    <property type="evidence" value="ECO:0007669"/>
    <property type="project" value="UniProtKB-KW"/>
</dbReference>
<dbReference type="PANTHER" id="PTHR42648:SF11">
    <property type="entry name" value="TRANSPOSON TY4-P GAG-POL POLYPROTEIN"/>
    <property type="match status" value="1"/>
</dbReference>
<reference evidence="11 12" key="1">
    <citation type="journal article" date="2017" name="Genome Biol. Evol.">
        <title>Phytophthora megakarya and P. palmivora, closely related causal agents of cacao black pod rot, underwent increases in genome sizes and gene numbers by different mechanisms.</title>
        <authorList>
            <person name="Ali S.S."/>
            <person name="Shao J."/>
            <person name="Lary D.J."/>
            <person name="Kronmiller B."/>
            <person name="Shen D."/>
            <person name="Strem M.D."/>
            <person name="Amoako-Attah I."/>
            <person name="Akrofi A.Y."/>
            <person name="Begoude B.A."/>
            <person name="Ten Hoopen G.M."/>
            <person name="Coulibaly K."/>
            <person name="Kebe B.I."/>
            <person name="Melnick R.L."/>
            <person name="Guiltinan M.J."/>
            <person name="Tyler B.M."/>
            <person name="Meinhardt L.W."/>
            <person name="Bailey B.A."/>
        </authorList>
    </citation>
    <scope>NUCLEOTIDE SEQUENCE [LARGE SCALE GENOMIC DNA]</scope>
    <source>
        <strain evidence="12">sbr112.9</strain>
    </source>
</reference>
<dbReference type="PROSITE" id="PS50994">
    <property type="entry name" value="INTEGRASE"/>
    <property type="match status" value="1"/>
</dbReference>